<organism evidence="1 2">
    <name type="scientific">Mikania micrantha</name>
    <name type="common">bitter vine</name>
    <dbReference type="NCBI Taxonomy" id="192012"/>
    <lineage>
        <taxon>Eukaryota</taxon>
        <taxon>Viridiplantae</taxon>
        <taxon>Streptophyta</taxon>
        <taxon>Embryophyta</taxon>
        <taxon>Tracheophyta</taxon>
        <taxon>Spermatophyta</taxon>
        <taxon>Magnoliopsida</taxon>
        <taxon>eudicotyledons</taxon>
        <taxon>Gunneridae</taxon>
        <taxon>Pentapetalae</taxon>
        <taxon>asterids</taxon>
        <taxon>campanulids</taxon>
        <taxon>Asterales</taxon>
        <taxon>Asteraceae</taxon>
        <taxon>Asteroideae</taxon>
        <taxon>Heliantheae alliance</taxon>
        <taxon>Eupatorieae</taxon>
        <taxon>Mikania</taxon>
    </lineage>
</organism>
<dbReference type="EMBL" id="SZYD01000006">
    <property type="protein sequence ID" value="KAD5960965.1"/>
    <property type="molecule type" value="Genomic_DNA"/>
</dbReference>
<accession>A0A5N6P6V0</accession>
<sequence>MKTLSFRCNMVFKSQIRVSSATKRTLTAIQKARDSLGSESIMYSIASEFNPGIPPSSFMSFLRQVLTSVISMLMPGSAMTRGGNGNSRVWVTDGWQARMRTRMH</sequence>
<dbReference type="AlphaFoldDB" id="A0A5N6P6V0"/>
<evidence type="ECO:0000313" key="2">
    <source>
        <dbReference type="Proteomes" id="UP000326396"/>
    </source>
</evidence>
<protein>
    <submittedName>
        <fullName evidence="1">Uncharacterized protein</fullName>
    </submittedName>
</protein>
<evidence type="ECO:0000313" key="1">
    <source>
        <dbReference type="EMBL" id="KAD5960965.1"/>
    </source>
</evidence>
<comment type="caution">
    <text evidence="1">The sequence shown here is derived from an EMBL/GenBank/DDBJ whole genome shotgun (WGS) entry which is preliminary data.</text>
</comment>
<keyword evidence="2" id="KW-1185">Reference proteome</keyword>
<gene>
    <name evidence="1" type="ORF">E3N88_12438</name>
</gene>
<reference evidence="1 2" key="1">
    <citation type="submission" date="2019-05" db="EMBL/GenBank/DDBJ databases">
        <title>Mikania micrantha, genome provides insights into the molecular mechanism of rapid growth.</title>
        <authorList>
            <person name="Liu B."/>
        </authorList>
    </citation>
    <scope>NUCLEOTIDE SEQUENCE [LARGE SCALE GENOMIC DNA]</scope>
    <source>
        <strain evidence="1">NLD-2019</strain>
        <tissue evidence="1">Leaf</tissue>
    </source>
</reference>
<dbReference type="Proteomes" id="UP000326396">
    <property type="component" value="Linkage Group LG14"/>
</dbReference>
<name>A0A5N6P6V0_9ASTR</name>
<proteinExistence type="predicted"/>
<dbReference type="Pfam" id="PF05450">
    <property type="entry name" value="Nicastrin"/>
    <property type="match status" value="1"/>
</dbReference>
<dbReference type="OrthoDB" id="10265862at2759"/>